<accession>A0A811T9W0</accession>
<reference evidence="1" key="1">
    <citation type="submission" date="2020-10" db="EMBL/GenBank/DDBJ databases">
        <authorList>
            <person name="Hahn C.J."/>
            <person name="Laso-Perez R."/>
            <person name="Vulcano F."/>
            <person name="Vaziourakis K.-M."/>
            <person name="Stokke R."/>
            <person name="Steen I.H."/>
            <person name="Teske A."/>
            <person name="Boetius A."/>
            <person name="Liebeke M."/>
            <person name="Amann R."/>
            <person name="Knittel K."/>
        </authorList>
    </citation>
    <scope>NUCLEOTIDE SEQUENCE</scope>
    <source>
        <strain evidence="1">Gfbio:e3339647-f889-4370-9287-4fb5cb688e4c:AG394J04_GoMArc1</strain>
    </source>
</reference>
<organism evidence="1 2">
    <name type="scientific">Candidatus Argoarchaeum ethanivorans</name>
    <dbReference type="NCBI Taxonomy" id="2608793"/>
    <lineage>
        <taxon>Archaea</taxon>
        <taxon>Methanobacteriati</taxon>
        <taxon>Methanobacteriota</taxon>
        <taxon>Stenosarchaea group</taxon>
        <taxon>Methanomicrobia</taxon>
        <taxon>Methanosarcinales</taxon>
        <taxon>Methanosarcinales incertae sedis</taxon>
        <taxon>GOM Arc I cluster</taxon>
        <taxon>Candidatus Argoarchaeum</taxon>
    </lineage>
</organism>
<dbReference type="AlphaFoldDB" id="A0A811T9W0"/>
<name>A0A811T9W0_9EURY</name>
<sequence>MNTKAITQRLTALEARQPKVKTLPEWWFEISPDLRHDITKAEQMTEGKPSADPFVLETANRLARFLSHRLRTKKHEPKND</sequence>
<comment type="caution">
    <text evidence="1">The sequence shown here is derived from an EMBL/GenBank/DDBJ whole genome shotgun (WGS) entry which is preliminary data.</text>
</comment>
<proteinExistence type="predicted"/>
<evidence type="ECO:0000313" key="2">
    <source>
        <dbReference type="Proteomes" id="UP000603056"/>
    </source>
</evidence>
<dbReference type="Proteomes" id="UP000603056">
    <property type="component" value="Unassembled WGS sequence"/>
</dbReference>
<dbReference type="EMBL" id="CAJHIP010000003">
    <property type="protein sequence ID" value="CAD6491357.1"/>
    <property type="molecule type" value="Genomic_DNA"/>
</dbReference>
<gene>
    <name evidence="1" type="ORF">FFODKBPE_00131</name>
</gene>
<evidence type="ECO:0000313" key="1">
    <source>
        <dbReference type="EMBL" id="CAD6491357.1"/>
    </source>
</evidence>
<protein>
    <submittedName>
        <fullName evidence="1">Uncharacterized protein</fullName>
    </submittedName>
</protein>